<proteinExistence type="inferred from homology"/>
<sequence>MAIIHIFAAKSANNMWKDIFYVGIGGGIGSILRFIASRLVARYVAAEWLFAGTLVVNMTGCFLIGLLSGWMLAHQPENQSFRLLLIVGFCGGYTTFSTFAFENLRLIEANQWGLFALYTFTSVLVGLLAVWGGMKLVS</sequence>
<keyword evidence="11" id="KW-0479">Metal-binding</keyword>
<comment type="function">
    <text evidence="11">Fluoride-specific ion channel. Important for reducing fluoride concentration in the cell, thus reducing its toxicity.</text>
</comment>
<evidence type="ECO:0000256" key="6">
    <source>
        <dbReference type="ARBA" id="ARBA00023065"/>
    </source>
</evidence>
<evidence type="ECO:0000256" key="4">
    <source>
        <dbReference type="ARBA" id="ARBA00022692"/>
    </source>
</evidence>
<keyword evidence="2 11" id="KW-1003">Cell membrane</keyword>
<feature type="binding site" evidence="11">
    <location>
        <position position="94"/>
    </location>
    <ligand>
        <name>Na(+)</name>
        <dbReference type="ChEBI" id="CHEBI:29101"/>
        <note>structural</note>
    </ligand>
</feature>
<feature type="binding site" evidence="11">
    <location>
        <position position="91"/>
    </location>
    <ligand>
        <name>Na(+)</name>
        <dbReference type="ChEBI" id="CHEBI:29101"/>
        <note>structural</note>
    </ligand>
</feature>
<dbReference type="KEGG" id="psac:PSM36_1066"/>
<keyword evidence="5 11" id="KW-1133">Transmembrane helix</keyword>
<keyword evidence="11" id="KW-0813">Transport</keyword>
<feature type="transmembrane region" description="Helical" evidence="11">
    <location>
        <begin position="83"/>
        <end position="101"/>
    </location>
</feature>
<keyword evidence="13" id="KW-1185">Reference proteome</keyword>
<evidence type="ECO:0000256" key="11">
    <source>
        <dbReference type="HAMAP-Rule" id="MF_00454"/>
    </source>
</evidence>
<evidence type="ECO:0000256" key="2">
    <source>
        <dbReference type="ARBA" id="ARBA00022475"/>
    </source>
</evidence>
<evidence type="ECO:0000256" key="10">
    <source>
        <dbReference type="ARBA" id="ARBA00035585"/>
    </source>
</evidence>
<comment type="activity regulation">
    <text evidence="11">Na(+) is not transported, but it plays an essential structural role and its presence is essential for fluoride channel function.</text>
</comment>
<evidence type="ECO:0000256" key="7">
    <source>
        <dbReference type="ARBA" id="ARBA00023136"/>
    </source>
</evidence>
<evidence type="ECO:0000256" key="1">
    <source>
        <dbReference type="ARBA" id="ARBA00004651"/>
    </source>
</evidence>
<feature type="transmembrane region" description="Helical" evidence="11">
    <location>
        <begin position="113"/>
        <end position="134"/>
    </location>
</feature>
<evidence type="ECO:0000313" key="12">
    <source>
        <dbReference type="EMBL" id="SCD19891.1"/>
    </source>
</evidence>
<dbReference type="HAMAP" id="MF_00454">
    <property type="entry name" value="FluC"/>
    <property type="match status" value="1"/>
</dbReference>
<dbReference type="Pfam" id="PF02537">
    <property type="entry name" value="CRCB"/>
    <property type="match status" value="1"/>
</dbReference>
<dbReference type="GO" id="GO:0140114">
    <property type="term" value="P:cellular detoxification of fluoride"/>
    <property type="evidence" value="ECO:0007669"/>
    <property type="project" value="UniProtKB-UniRule"/>
</dbReference>
<evidence type="ECO:0000313" key="13">
    <source>
        <dbReference type="Proteomes" id="UP000187464"/>
    </source>
</evidence>
<dbReference type="AlphaFoldDB" id="A0A1R3SWH3"/>
<dbReference type="PANTHER" id="PTHR28259">
    <property type="entry name" value="FLUORIDE EXPORT PROTEIN 1-RELATED"/>
    <property type="match status" value="1"/>
</dbReference>
<dbReference type="EMBL" id="LT605205">
    <property type="protein sequence ID" value="SCD19891.1"/>
    <property type="molecule type" value="Genomic_DNA"/>
</dbReference>
<evidence type="ECO:0000256" key="5">
    <source>
        <dbReference type="ARBA" id="ARBA00022989"/>
    </source>
</evidence>
<keyword evidence="4 11" id="KW-0812">Transmembrane</keyword>
<name>A0A1R3SWH3_9BACT</name>
<comment type="subcellular location">
    <subcellularLocation>
        <location evidence="1 11">Cell membrane</location>
        <topology evidence="1 11">Multi-pass membrane protein</topology>
    </subcellularLocation>
</comment>
<comment type="similarity">
    <text evidence="9 11">Belongs to the fluoride channel Fluc/FEX (TC 1.A.43) family.</text>
</comment>
<keyword evidence="6 11" id="KW-0406">Ion transport</keyword>
<keyword evidence="3" id="KW-0997">Cell inner membrane</keyword>
<gene>
    <name evidence="11" type="primary">fluC</name>
    <name evidence="11" type="synonym">crcB</name>
    <name evidence="12" type="ORF">PSM36_1066</name>
</gene>
<protein>
    <recommendedName>
        <fullName evidence="11">Fluoride-specific ion channel FluC</fullName>
    </recommendedName>
</protein>
<keyword evidence="8 11" id="KW-0407">Ion channel</keyword>
<feature type="transmembrane region" description="Helical" evidence="11">
    <location>
        <begin position="48"/>
        <end position="71"/>
    </location>
</feature>
<dbReference type="NCBIfam" id="TIGR00494">
    <property type="entry name" value="crcB"/>
    <property type="match status" value="1"/>
</dbReference>
<feature type="transmembrane region" description="Helical" evidence="11">
    <location>
        <begin position="19"/>
        <end position="36"/>
    </location>
</feature>
<dbReference type="InterPro" id="IPR003691">
    <property type="entry name" value="FluC"/>
</dbReference>
<dbReference type="GO" id="GO:0062054">
    <property type="term" value="F:fluoride channel activity"/>
    <property type="evidence" value="ECO:0007669"/>
    <property type="project" value="UniProtKB-UniRule"/>
</dbReference>
<accession>A0A1R3SWH3</accession>
<dbReference type="GO" id="GO:0046872">
    <property type="term" value="F:metal ion binding"/>
    <property type="evidence" value="ECO:0007669"/>
    <property type="project" value="UniProtKB-KW"/>
</dbReference>
<evidence type="ECO:0000256" key="9">
    <source>
        <dbReference type="ARBA" id="ARBA00035120"/>
    </source>
</evidence>
<organism evidence="12 13">
    <name type="scientific">Proteiniphilum saccharofermentans</name>
    <dbReference type="NCBI Taxonomy" id="1642647"/>
    <lineage>
        <taxon>Bacteria</taxon>
        <taxon>Pseudomonadati</taxon>
        <taxon>Bacteroidota</taxon>
        <taxon>Bacteroidia</taxon>
        <taxon>Bacteroidales</taxon>
        <taxon>Dysgonomonadaceae</taxon>
        <taxon>Proteiniphilum</taxon>
    </lineage>
</organism>
<keyword evidence="7 11" id="KW-0472">Membrane</keyword>
<dbReference type="PANTHER" id="PTHR28259:SF1">
    <property type="entry name" value="FLUORIDE EXPORT PROTEIN 1-RELATED"/>
    <property type="match status" value="1"/>
</dbReference>
<reference evidence="12 13" key="1">
    <citation type="submission" date="2016-08" db="EMBL/GenBank/DDBJ databases">
        <authorList>
            <person name="Seilhamer J.J."/>
        </authorList>
    </citation>
    <scope>NUCLEOTIDE SEQUENCE [LARGE SCALE GENOMIC DNA]</scope>
    <source>
        <strain evidence="12">M3/6</strain>
    </source>
</reference>
<dbReference type="GO" id="GO:0005886">
    <property type="term" value="C:plasma membrane"/>
    <property type="evidence" value="ECO:0007669"/>
    <property type="project" value="UniProtKB-SubCell"/>
</dbReference>
<comment type="catalytic activity">
    <reaction evidence="10">
        <text>fluoride(in) = fluoride(out)</text>
        <dbReference type="Rhea" id="RHEA:76159"/>
        <dbReference type="ChEBI" id="CHEBI:17051"/>
    </reaction>
    <physiologicalReaction direction="left-to-right" evidence="10">
        <dbReference type="Rhea" id="RHEA:76160"/>
    </physiologicalReaction>
</comment>
<evidence type="ECO:0000256" key="3">
    <source>
        <dbReference type="ARBA" id="ARBA00022519"/>
    </source>
</evidence>
<evidence type="ECO:0000256" key="8">
    <source>
        <dbReference type="ARBA" id="ARBA00023303"/>
    </source>
</evidence>
<dbReference type="Proteomes" id="UP000187464">
    <property type="component" value="Chromosome I"/>
</dbReference>
<keyword evidence="11" id="KW-0915">Sodium</keyword>